<proteinExistence type="predicted"/>
<dbReference type="Proteomes" id="UP000002724">
    <property type="component" value="Chromosome"/>
</dbReference>
<evidence type="ECO:0000256" key="1">
    <source>
        <dbReference type="SAM" id="Phobius"/>
    </source>
</evidence>
<evidence type="ECO:0000313" key="2">
    <source>
        <dbReference type="EMBL" id="ACF44190.1"/>
    </source>
</evidence>
<dbReference type="EMBL" id="CP001110">
    <property type="protein sequence ID" value="ACF44190.1"/>
    <property type="molecule type" value="Genomic_DNA"/>
</dbReference>
<dbReference type="RefSeq" id="WP_012508670.1">
    <property type="nucleotide sequence ID" value="NC_011060.1"/>
</dbReference>
<accession>B4SCI5</accession>
<dbReference type="eggNOG" id="COG5635">
    <property type="taxonomic scope" value="Bacteria"/>
</dbReference>
<keyword evidence="1" id="KW-1133">Transmembrane helix</keyword>
<dbReference type="InterPro" id="IPR027417">
    <property type="entry name" value="P-loop_NTPase"/>
</dbReference>
<reference evidence="2 3" key="1">
    <citation type="submission" date="2008-06" db="EMBL/GenBank/DDBJ databases">
        <title>Complete sequence of Pelodictyon phaeoclathratiforme BU-1.</title>
        <authorList>
            <consortium name="US DOE Joint Genome Institute"/>
            <person name="Lucas S."/>
            <person name="Copeland A."/>
            <person name="Lapidus A."/>
            <person name="Glavina del Rio T."/>
            <person name="Dalin E."/>
            <person name="Tice H."/>
            <person name="Bruce D."/>
            <person name="Goodwin L."/>
            <person name="Pitluck S."/>
            <person name="Schmutz J."/>
            <person name="Larimer F."/>
            <person name="Land M."/>
            <person name="Hauser L."/>
            <person name="Kyrpides N."/>
            <person name="Mikhailova N."/>
            <person name="Liu Z."/>
            <person name="Li T."/>
            <person name="Zhao F."/>
            <person name="Overmann J."/>
            <person name="Bryant D.A."/>
            <person name="Richardson P."/>
        </authorList>
    </citation>
    <scope>NUCLEOTIDE SEQUENCE [LARGE SCALE GENOMIC DNA]</scope>
    <source>
        <strain evidence="3">DSM 5477 / BU-1</strain>
    </source>
</reference>
<keyword evidence="1" id="KW-0812">Transmembrane</keyword>
<protein>
    <recommendedName>
        <fullName evidence="4">NACHT domain-containing protein</fullName>
    </recommendedName>
</protein>
<dbReference type="OrthoDB" id="1488560at2"/>
<dbReference type="HOGENOM" id="CLU_637525_0_0_10"/>
<dbReference type="KEGG" id="pph:Ppha_1978"/>
<dbReference type="AlphaFoldDB" id="B4SCI5"/>
<keyword evidence="1" id="KW-0472">Membrane</keyword>
<dbReference type="Gene3D" id="3.40.50.300">
    <property type="entry name" value="P-loop containing nucleotide triphosphate hydrolases"/>
    <property type="match status" value="1"/>
</dbReference>
<organism evidence="2 3">
    <name type="scientific">Pelodictyon phaeoclathratiforme (strain DSM 5477 / BU-1)</name>
    <dbReference type="NCBI Taxonomy" id="324925"/>
    <lineage>
        <taxon>Bacteria</taxon>
        <taxon>Pseudomonadati</taxon>
        <taxon>Chlorobiota</taxon>
        <taxon>Chlorobiia</taxon>
        <taxon>Chlorobiales</taxon>
        <taxon>Chlorobiaceae</taxon>
        <taxon>Chlorobium/Pelodictyon group</taxon>
        <taxon>Pelodictyon</taxon>
    </lineage>
</organism>
<keyword evidence="3" id="KW-1185">Reference proteome</keyword>
<evidence type="ECO:0000313" key="3">
    <source>
        <dbReference type="Proteomes" id="UP000002724"/>
    </source>
</evidence>
<dbReference type="STRING" id="324925.Ppha_1978"/>
<sequence>MDPIYEQIAELPWIKGLLELAGIDEKYVSLLSLIIVVAVSVVIITFVRKIWIKINEWHSIIKKARDLKPEFEKDDIKELSHIFIRTTAAEKSPNRYDNPGEAYKYTGKTYDLIDFMLKKSFNENVESHKYYLVLADSGMGKTAFMLNLYLQNYSYVNFFDFLFGKTYTIKLLRFQSRNADKPDDILERIKNMNCDDIPNTILLLDGLDEDPFIFPKDKSRSDEEAFKLRVDQIVDATCRYKEVVITCRTQYFPQQEDDLYELSIRKGGGGFHTFQKYYIYPFSDADVHKYLNQKYGSSVLQYLHGRKKEIALQVVKNSNNLMVRPMLMSYIDYLVEDDRVYTSSVQIYEALIEKWLMREGAKWKRVSEREVFVRALKNFSLQVAIEIYNNWLNNRTFYITKDKAIEIAGKCEYPIDRHEATGKSLLSAQQ</sequence>
<evidence type="ECO:0008006" key="4">
    <source>
        <dbReference type="Google" id="ProtNLM"/>
    </source>
</evidence>
<feature type="transmembrane region" description="Helical" evidence="1">
    <location>
        <begin position="27"/>
        <end position="47"/>
    </location>
</feature>
<gene>
    <name evidence="2" type="ordered locus">Ppha_1978</name>
</gene>
<name>B4SCI5_PELPB</name>